<evidence type="ECO:0000313" key="10">
    <source>
        <dbReference type="EMBL" id="EIM25349.1"/>
    </source>
</evidence>
<evidence type="ECO:0000259" key="9">
    <source>
        <dbReference type="PROSITE" id="PS50850"/>
    </source>
</evidence>
<evidence type="ECO:0000256" key="4">
    <source>
        <dbReference type="ARBA" id="ARBA00022475"/>
    </source>
</evidence>
<dbReference type="GO" id="GO:0042910">
    <property type="term" value="F:xenobiotic transmembrane transporter activity"/>
    <property type="evidence" value="ECO:0007669"/>
    <property type="project" value="InterPro"/>
</dbReference>
<feature type="transmembrane region" description="Helical" evidence="8">
    <location>
        <begin position="374"/>
        <end position="393"/>
    </location>
</feature>
<feature type="transmembrane region" description="Helical" evidence="8">
    <location>
        <begin position="78"/>
        <end position="97"/>
    </location>
</feature>
<dbReference type="Pfam" id="PF07690">
    <property type="entry name" value="MFS_1"/>
    <property type="match status" value="1"/>
</dbReference>
<evidence type="ECO:0000256" key="2">
    <source>
        <dbReference type="ARBA" id="ARBA00006236"/>
    </source>
</evidence>
<feature type="transmembrane region" description="Helical" evidence="8">
    <location>
        <begin position="220"/>
        <end position="240"/>
    </location>
</feature>
<evidence type="ECO:0000256" key="3">
    <source>
        <dbReference type="ARBA" id="ARBA00022448"/>
    </source>
</evidence>
<accession>I4YN07</accession>
<feature type="transmembrane region" description="Helical" evidence="8">
    <location>
        <begin position="311"/>
        <end position="332"/>
    </location>
</feature>
<dbReference type="SUPFAM" id="SSF103473">
    <property type="entry name" value="MFS general substrate transporter"/>
    <property type="match status" value="1"/>
</dbReference>
<protein>
    <recommendedName>
        <fullName evidence="8">Bcr/CflA family efflux transporter</fullName>
    </recommendedName>
</protein>
<organism evidence="10 11">
    <name type="scientific">Microvirga lotononidis</name>
    <dbReference type="NCBI Taxonomy" id="864069"/>
    <lineage>
        <taxon>Bacteria</taxon>
        <taxon>Pseudomonadati</taxon>
        <taxon>Pseudomonadota</taxon>
        <taxon>Alphaproteobacteria</taxon>
        <taxon>Hyphomicrobiales</taxon>
        <taxon>Methylobacteriaceae</taxon>
        <taxon>Microvirga</taxon>
    </lineage>
</organism>
<feature type="transmembrane region" description="Helical" evidence="8">
    <location>
        <begin position="252"/>
        <end position="271"/>
    </location>
</feature>
<sequence length="394" mass="40956" precursor="true">MIRKFDPNSLGFLALVALFGGLAALGTDMALSGVPHIASVFSVSPSTVGLTLSAFMVGFAGSPLVYGPVSDRFGRKPVILVSTAIYTLAGLGCALSPSFETLVVWRFVQGCGAGASRALSAAIIRDLFSGSAGRSKQSYVQVMQLLAPLSAPTIGSGLLLLFHNWRSIYFFLAATGALTFALMMLCYAESHQPDAQNRLSVRQLAVNYLRVFTTRQSVKFLLVQTLMFGGLFSYVTGSPLVMMEVYGLSPTFYGATFALTASGIVAGSFINGRLNARGVEPRYPLITGLVMGATCGGVLLVLTSIDALPLSVLLPLVVLVCLSFGLVGGNAVQLALDPMGDIAGLASSMLSASSLGFGAAMGVAVSLFHNGTPLSTVASMTACSTLALAVYRVL</sequence>
<comment type="caution">
    <text evidence="8">Lacks conserved residue(s) required for the propagation of feature annotation.</text>
</comment>
<dbReference type="EMBL" id="JH660647">
    <property type="protein sequence ID" value="EIM25349.1"/>
    <property type="molecule type" value="Genomic_DNA"/>
</dbReference>
<feature type="transmembrane region" description="Helical" evidence="8">
    <location>
        <begin position="47"/>
        <end position="66"/>
    </location>
</feature>
<feature type="transmembrane region" description="Helical" evidence="8">
    <location>
        <begin position="168"/>
        <end position="188"/>
    </location>
</feature>
<evidence type="ECO:0000256" key="7">
    <source>
        <dbReference type="ARBA" id="ARBA00023136"/>
    </source>
</evidence>
<dbReference type="PATRIC" id="fig|864069.3.peg.6508"/>
<dbReference type="GO" id="GO:1990961">
    <property type="term" value="P:xenobiotic detoxification by transmembrane export across the plasma membrane"/>
    <property type="evidence" value="ECO:0007669"/>
    <property type="project" value="InterPro"/>
</dbReference>
<keyword evidence="4" id="KW-1003">Cell membrane</keyword>
<dbReference type="PROSITE" id="PS50850">
    <property type="entry name" value="MFS"/>
    <property type="match status" value="1"/>
</dbReference>
<dbReference type="InterPro" id="IPR036259">
    <property type="entry name" value="MFS_trans_sf"/>
</dbReference>
<keyword evidence="7 8" id="KW-0472">Membrane</keyword>
<feature type="transmembrane region" description="Helical" evidence="8">
    <location>
        <begin position="283"/>
        <end position="305"/>
    </location>
</feature>
<gene>
    <name evidence="10" type="ORF">MicloDRAFT_00060750</name>
</gene>
<dbReference type="HOGENOM" id="CLU_001265_47_0_5"/>
<dbReference type="InterPro" id="IPR011701">
    <property type="entry name" value="MFS"/>
</dbReference>
<proteinExistence type="inferred from homology"/>
<evidence type="ECO:0000256" key="6">
    <source>
        <dbReference type="ARBA" id="ARBA00022989"/>
    </source>
</evidence>
<comment type="subcellular location">
    <subcellularLocation>
        <location evidence="8">Cell inner membrane</location>
        <topology evidence="8">Multi-pass membrane protein</topology>
    </subcellularLocation>
    <subcellularLocation>
        <location evidence="1">Cell membrane</location>
        <topology evidence="1">Multi-pass membrane protein</topology>
    </subcellularLocation>
</comment>
<dbReference type="STRING" id="864069.MicloDRAFT_00060750"/>
<dbReference type="InterPro" id="IPR020846">
    <property type="entry name" value="MFS_dom"/>
</dbReference>
<feature type="domain" description="Major facilitator superfamily (MFS) profile" evidence="9">
    <location>
        <begin position="12"/>
        <end position="394"/>
    </location>
</feature>
<dbReference type="PANTHER" id="PTHR23502">
    <property type="entry name" value="MAJOR FACILITATOR SUPERFAMILY"/>
    <property type="match status" value="1"/>
</dbReference>
<keyword evidence="5 8" id="KW-0812">Transmembrane</keyword>
<evidence type="ECO:0000256" key="1">
    <source>
        <dbReference type="ARBA" id="ARBA00004651"/>
    </source>
</evidence>
<name>I4YN07_9HYPH</name>
<dbReference type="GO" id="GO:0005886">
    <property type="term" value="C:plasma membrane"/>
    <property type="evidence" value="ECO:0007669"/>
    <property type="project" value="UniProtKB-SubCell"/>
</dbReference>
<comment type="similarity">
    <text evidence="2 8">Belongs to the major facilitator superfamily. Bcr/CmlA family.</text>
</comment>
<dbReference type="InterPro" id="IPR004812">
    <property type="entry name" value="Efflux_drug-R_Bcr/CmlA"/>
</dbReference>
<reference evidence="10 11" key="1">
    <citation type="submission" date="2012-02" db="EMBL/GenBank/DDBJ databases">
        <title>Improved High-Quality Draft sequence of Microvirga sp. WSM3557.</title>
        <authorList>
            <consortium name="US DOE Joint Genome Institute"/>
            <person name="Lucas S."/>
            <person name="Han J."/>
            <person name="Lapidus A."/>
            <person name="Cheng J.-F."/>
            <person name="Goodwin L."/>
            <person name="Pitluck S."/>
            <person name="Peters L."/>
            <person name="Zhang X."/>
            <person name="Detter J.C."/>
            <person name="Han C."/>
            <person name="Tapia R."/>
            <person name="Land M."/>
            <person name="Hauser L."/>
            <person name="Kyrpides N."/>
            <person name="Ivanova N."/>
            <person name="Pagani I."/>
            <person name="Brau L."/>
            <person name="Yates R."/>
            <person name="O'Hara G."/>
            <person name="Rui T."/>
            <person name="Howieson J."/>
            <person name="Reeve W."/>
            <person name="Woyke T."/>
        </authorList>
    </citation>
    <scope>NUCLEOTIDE SEQUENCE [LARGE SCALE GENOMIC DNA]</scope>
    <source>
        <strain evidence="10 11">WSM3557</strain>
    </source>
</reference>
<keyword evidence="3 8" id="KW-0813">Transport</keyword>
<evidence type="ECO:0000313" key="11">
    <source>
        <dbReference type="Proteomes" id="UP000003947"/>
    </source>
</evidence>
<keyword evidence="8" id="KW-0997">Cell inner membrane</keyword>
<keyword evidence="6 8" id="KW-1133">Transmembrane helix</keyword>
<dbReference type="NCBIfam" id="TIGR00710">
    <property type="entry name" value="efflux_Bcr_CflA"/>
    <property type="match status" value="1"/>
</dbReference>
<evidence type="ECO:0000256" key="8">
    <source>
        <dbReference type="RuleBase" id="RU365088"/>
    </source>
</evidence>
<feature type="transmembrane region" description="Helical" evidence="8">
    <location>
        <begin position="344"/>
        <end position="368"/>
    </location>
</feature>
<evidence type="ECO:0000256" key="5">
    <source>
        <dbReference type="ARBA" id="ARBA00022692"/>
    </source>
</evidence>
<dbReference type="eggNOG" id="COG2814">
    <property type="taxonomic scope" value="Bacteria"/>
</dbReference>
<dbReference type="Gene3D" id="1.20.1720.10">
    <property type="entry name" value="Multidrug resistance protein D"/>
    <property type="match status" value="1"/>
</dbReference>
<dbReference type="Proteomes" id="UP000003947">
    <property type="component" value="Unassembled WGS sequence"/>
</dbReference>
<dbReference type="RefSeq" id="WP_009493781.1">
    <property type="nucleotide sequence ID" value="NZ_CP141048.1"/>
</dbReference>
<dbReference type="CDD" id="cd17320">
    <property type="entry name" value="MFS_MdfA_MDR_like"/>
    <property type="match status" value="1"/>
</dbReference>
<dbReference type="AlphaFoldDB" id="I4YN07"/>
<dbReference type="PANTHER" id="PTHR23502:SF132">
    <property type="entry name" value="POLYAMINE TRANSPORTER 2-RELATED"/>
    <property type="match status" value="1"/>
</dbReference>
<keyword evidence="11" id="KW-1185">Reference proteome</keyword>